<dbReference type="AlphaFoldDB" id="H5XV08"/>
<keyword evidence="3" id="KW-1185">Reference proteome</keyword>
<dbReference type="EMBL" id="CM001441">
    <property type="protein sequence ID" value="EHQ89460.1"/>
    <property type="molecule type" value="Genomic_DNA"/>
</dbReference>
<keyword evidence="1" id="KW-0472">Membrane</keyword>
<protein>
    <submittedName>
        <fullName evidence="2">Uncharacterized protein</fullName>
    </submittedName>
</protein>
<sequence>MRKIIAYLGYVLGLMLLVYYGINYQEELRILAGRTFDPFPLMQFSQVYPLMIGAYIALPRFISRLRRKGGLSVDWLQILIIGIPTLLISASGILSHYFLSYPLNSLFGQVYVKYNMTGITLIGVVCGYTLLNSIARKEIEPDAVPAVNSRIAKIFVLLILGSTLLYSSLSGFLRPLKLVDVQADVVKNDNQSGYLVNDGKDTVYFIQTELNYCLKFKNMPLRLIRQSGDDLKIKIEPKEELASLLAEDIFKQPDGRGFSRSGNETEITLTYIIGSIDPEGNNANILPPPPEVLEEIKASLYDAELIIEASDTDIKRFNLLDYKD</sequence>
<feature type="transmembrane region" description="Helical" evidence="1">
    <location>
        <begin position="151"/>
        <end position="173"/>
    </location>
</feature>
<dbReference type="RefSeq" id="WP_007783156.1">
    <property type="nucleotide sequence ID" value="NZ_CM001441.1"/>
</dbReference>
<evidence type="ECO:0000313" key="2">
    <source>
        <dbReference type="EMBL" id="EHQ89460.1"/>
    </source>
</evidence>
<evidence type="ECO:0000256" key="1">
    <source>
        <dbReference type="SAM" id="Phobius"/>
    </source>
</evidence>
<keyword evidence="1" id="KW-0812">Transmembrane</keyword>
<feature type="transmembrane region" description="Helical" evidence="1">
    <location>
        <begin position="42"/>
        <end position="63"/>
    </location>
</feature>
<reference evidence="2 3" key="1">
    <citation type="submission" date="2011-11" db="EMBL/GenBank/DDBJ databases">
        <title>The Noncontiguous Finished genome of Desulfosporosinus youngiae DSM 17734.</title>
        <authorList>
            <consortium name="US DOE Joint Genome Institute (JGI-PGF)"/>
            <person name="Lucas S."/>
            <person name="Han J."/>
            <person name="Lapidus A."/>
            <person name="Cheng J.-F."/>
            <person name="Goodwin L."/>
            <person name="Pitluck S."/>
            <person name="Peters L."/>
            <person name="Ovchinnikova G."/>
            <person name="Lu M."/>
            <person name="Land M.L."/>
            <person name="Hauser L."/>
            <person name="Pester M."/>
            <person name="Spring S."/>
            <person name="Ollivier B."/>
            <person name="Rattei T."/>
            <person name="Klenk H.-P."/>
            <person name="Wagner M."/>
            <person name="Loy A."/>
            <person name="Woyke T.J."/>
        </authorList>
    </citation>
    <scope>NUCLEOTIDE SEQUENCE [LARGE SCALE GENOMIC DNA]</scope>
    <source>
        <strain evidence="2 3">DSM 17734</strain>
    </source>
</reference>
<proteinExistence type="predicted"/>
<evidence type="ECO:0000313" key="3">
    <source>
        <dbReference type="Proteomes" id="UP000005104"/>
    </source>
</evidence>
<feature type="transmembrane region" description="Helical" evidence="1">
    <location>
        <begin position="111"/>
        <end position="131"/>
    </location>
</feature>
<name>H5XV08_9FIRM</name>
<dbReference type="OrthoDB" id="1798014at2"/>
<keyword evidence="1" id="KW-1133">Transmembrane helix</keyword>
<dbReference type="eggNOG" id="ENOG5032ZDG">
    <property type="taxonomic scope" value="Bacteria"/>
</dbReference>
<dbReference type="STRING" id="768710.DesyoDRAFT_2380"/>
<organism evidence="2 3">
    <name type="scientific">Desulfosporosinus youngiae DSM 17734</name>
    <dbReference type="NCBI Taxonomy" id="768710"/>
    <lineage>
        <taxon>Bacteria</taxon>
        <taxon>Bacillati</taxon>
        <taxon>Bacillota</taxon>
        <taxon>Clostridia</taxon>
        <taxon>Eubacteriales</taxon>
        <taxon>Desulfitobacteriaceae</taxon>
        <taxon>Desulfosporosinus</taxon>
    </lineage>
</organism>
<accession>H5XV08</accession>
<feature type="transmembrane region" description="Helical" evidence="1">
    <location>
        <begin position="5"/>
        <end position="22"/>
    </location>
</feature>
<dbReference type="HOGENOM" id="CLU_879206_0_0_9"/>
<dbReference type="Proteomes" id="UP000005104">
    <property type="component" value="Chromosome"/>
</dbReference>
<gene>
    <name evidence="2" type="ORF">DesyoDRAFT_2380</name>
</gene>
<feature type="transmembrane region" description="Helical" evidence="1">
    <location>
        <begin position="75"/>
        <end position="99"/>
    </location>
</feature>